<gene>
    <name evidence="3" type="ordered locus">TREAZ_3492</name>
</gene>
<reference evidence="4" key="1">
    <citation type="submission" date="2009-12" db="EMBL/GenBank/DDBJ databases">
        <title>Complete sequence of Treponema azotonutricium strain ZAS-9.</title>
        <authorList>
            <person name="Tetu S.G."/>
            <person name="Matson E."/>
            <person name="Ren Q."/>
            <person name="Seshadri R."/>
            <person name="Elbourne L."/>
            <person name="Hassan K.A."/>
            <person name="Durkin A."/>
            <person name="Radune D."/>
            <person name="Mohamoud Y."/>
            <person name="Shay R."/>
            <person name="Jin S."/>
            <person name="Zhang X."/>
            <person name="Lucey K."/>
            <person name="Ballor N.R."/>
            <person name="Ottesen E."/>
            <person name="Rosenthal R."/>
            <person name="Allen A."/>
            <person name="Leadbetter J.R."/>
            <person name="Paulsen I.T."/>
        </authorList>
    </citation>
    <scope>NUCLEOTIDE SEQUENCE [LARGE SCALE GENOMIC DNA]</scope>
    <source>
        <strain evidence="4">ATCC BAA-888 / DSM 13862 / ZAS-9</strain>
    </source>
</reference>
<dbReference type="HOGENOM" id="CLU_023205_2_0_12"/>
<keyword evidence="4" id="KW-1185">Reference proteome</keyword>
<dbReference type="Gene3D" id="3.20.20.100">
    <property type="entry name" value="NADP-dependent oxidoreductase domain"/>
    <property type="match status" value="1"/>
</dbReference>
<sequence>MKYIQLGSGIPEVSRLSLGTVFFGTTVSKQDSFKQMDAFFEKGGNFIDSARVYADWLPEGHGASEKTIGAWIKERKNRSRIVLSTKGAHPNLKTMNIARMSLAEVQSDLEDSLADLGTDYIDLYFLHRDDESRPVEEILSMLESFRKTGKIRHYGCSNWALARMEEADKVAAAKGYEGFLCDQIRYSLGDLNLDAIEDKTCIAMDKPIFAYHEKSKKAVMAYSSTCHGYFPKRLKGRAVSPSHEAVYSNDSNKKLLERLPAWEKQCRISAAALVPAYVAAQDFPSIPIVAFSSLEQLEEVIPAGDASLPRELLDEIRGIKKFTF</sequence>
<name>F5Y7E0_LEAAZ</name>
<dbReference type="FunCoup" id="F5Y7E0">
    <property type="interactions" value="184"/>
</dbReference>
<proteinExistence type="predicted"/>
<dbReference type="eggNOG" id="COG0667">
    <property type="taxonomic scope" value="Bacteria"/>
</dbReference>
<dbReference type="CDD" id="cd19082">
    <property type="entry name" value="AKR_AKR10A1_2"/>
    <property type="match status" value="1"/>
</dbReference>
<accession>F5Y7E0</accession>
<dbReference type="Proteomes" id="UP000009222">
    <property type="component" value="Chromosome"/>
</dbReference>
<dbReference type="RefSeq" id="WP_015712083.1">
    <property type="nucleotide sequence ID" value="NC_015577.1"/>
</dbReference>
<dbReference type="GO" id="GO:0005829">
    <property type="term" value="C:cytosol"/>
    <property type="evidence" value="ECO:0007669"/>
    <property type="project" value="TreeGrafter"/>
</dbReference>
<dbReference type="GO" id="GO:0016491">
    <property type="term" value="F:oxidoreductase activity"/>
    <property type="evidence" value="ECO:0007669"/>
    <property type="project" value="UniProtKB-KW"/>
</dbReference>
<dbReference type="InterPro" id="IPR050523">
    <property type="entry name" value="AKR_Detox_Biosynth"/>
</dbReference>
<dbReference type="Pfam" id="PF00248">
    <property type="entry name" value="Aldo_ket_red"/>
    <property type="match status" value="1"/>
</dbReference>
<evidence type="ECO:0000313" key="3">
    <source>
        <dbReference type="EMBL" id="AEF80414.1"/>
    </source>
</evidence>
<evidence type="ECO:0000256" key="1">
    <source>
        <dbReference type="ARBA" id="ARBA00023002"/>
    </source>
</evidence>
<dbReference type="SUPFAM" id="SSF51430">
    <property type="entry name" value="NAD(P)-linked oxidoreductase"/>
    <property type="match status" value="1"/>
</dbReference>
<dbReference type="KEGG" id="taz:TREAZ_3492"/>
<dbReference type="EMBL" id="CP001841">
    <property type="protein sequence ID" value="AEF80414.1"/>
    <property type="molecule type" value="Genomic_DNA"/>
</dbReference>
<dbReference type="AlphaFoldDB" id="F5Y7E0"/>
<organism evidence="3 4">
    <name type="scientific">Leadbettera azotonutricia (strain ATCC BAA-888 / DSM 13862 / ZAS-9)</name>
    <name type="common">Treponema azotonutricium</name>
    <dbReference type="NCBI Taxonomy" id="545695"/>
    <lineage>
        <taxon>Bacteria</taxon>
        <taxon>Pseudomonadati</taxon>
        <taxon>Spirochaetota</taxon>
        <taxon>Spirochaetia</taxon>
        <taxon>Spirochaetales</taxon>
        <taxon>Breznakiellaceae</taxon>
        <taxon>Leadbettera</taxon>
    </lineage>
</organism>
<feature type="domain" description="NADP-dependent oxidoreductase" evidence="2">
    <location>
        <begin position="15"/>
        <end position="319"/>
    </location>
</feature>
<dbReference type="InParanoid" id="F5Y7E0"/>
<dbReference type="PANTHER" id="PTHR43364:SF4">
    <property type="entry name" value="NAD(P)-LINKED OXIDOREDUCTASE SUPERFAMILY PROTEIN"/>
    <property type="match status" value="1"/>
</dbReference>
<reference evidence="3 4" key="2">
    <citation type="journal article" date="2011" name="ISME J.">
        <title>RNA-seq reveals cooperative metabolic interactions between two termite-gut spirochete species in co-culture.</title>
        <authorList>
            <person name="Rosenthal A.Z."/>
            <person name="Matson E.G."/>
            <person name="Eldar A."/>
            <person name="Leadbetter J.R."/>
        </authorList>
    </citation>
    <scope>NUCLEOTIDE SEQUENCE [LARGE SCALE GENOMIC DNA]</scope>
    <source>
        <strain evidence="4">ATCC BAA-888 / DSM 13862 / ZAS-9</strain>
    </source>
</reference>
<dbReference type="OrthoDB" id="9773828at2"/>
<dbReference type="STRING" id="545695.TREAZ_3492"/>
<dbReference type="PANTHER" id="PTHR43364">
    <property type="entry name" value="NADH-SPECIFIC METHYLGLYOXAL REDUCTASE-RELATED"/>
    <property type="match status" value="1"/>
</dbReference>
<dbReference type="InterPro" id="IPR023210">
    <property type="entry name" value="NADP_OxRdtase_dom"/>
</dbReference>
<evidence type="ECO:0000259" key="2">
    <source>
        <dbReference type="Pfam" id="PF00248"/>
    </source>
</evidence>
<protein>
    <submittedName>
        <fullName evidence="3">Oxidoreductase</fullName>
    </submittedName>
</protein>
<dbReference type="InterPro" id="IPR036812">
    <property type="entry name" value="NAD(P)_OxRdtase_dom_sf"/>
</dbReference>
<keyword evidence="1" id="KW-0560">Oxidoreductase</keyword>
<evidence type="ECO:0000313" key="4">
    <source>
        <dbReference type="Proteomes" id="UP000009222"/>
    </source>
</evidence>